<accession>A7A1E6</accession>
<reference evidence="1 2" key="1">
    <citation type="journal article" date="2007" name="Proc. Natl. Acad. Sci. U.S.A.">
        <title>Genome sequencing and comparative analysis of Saccharomyces cerevisiae strain YJM789.</title>
        <authorList>
            <person name="Wei W."/>
            <person name="McCusker J.H."/>
            <person name="Hyman R.W."/>
            <person name="Jones T."/>
            <person name="Ning Y."/>
            <person name="Cao Z."/>
            <person name="Gu Z."/>
            <person name="Bruno D."/>
            <person name="Miranda M."/>
            <person name="Nguyen M."/>
            <person name="Wilhelmy J."/>
            <person name="Komp C."/>
            <person name="Tamse R."/>
            <person name="Wang X."/>
            <person name="Jia P."/>
            <person name="Luedi P."/>
            <person name="Oefner P.J."/>
            <person name="David L."/>
            <person name="Dietrich F.S."/>
            <person name="Li Y."/>
            <person name="Davis R.W."/>
            <person name="Steinmetz L.M."/>
        </authorList>
    </citation>
    <scope>NUCLEOTIDE SEQUENCE [LARGE SCALE GENOMIC DNA]</scope>
    <source>
        <strain evidence="1 2">YJM789</strain>
    </source>
</reference>
<proteinExistence type="predicted"/>
<dbReference type="OrthoDB" id="10427052at2759"/>
<dbReference type="EMBL" id="AAFW02000169">
    <property type="protein sequence ID" value="EDN59479.1"/>
    <property type="molecule type" value="Genomic_DNA"/>
</dbReference>
<sequence length="38" mass="4534">MNVIFKLYLTIDAPKKKKVIVRDFLSIRYSMPYRLASN</sequence>
<dbReference type="AlphaFoldDB" id="A7A1E6"/>
<dbReference type="HOGENOM" id="CLU_3335851_0_0_1"/>
<evidence type="ECO:0000313" key="1">
    <source>
        <dbReference type="EMBL" id="EDN59479.1"/>
    </source>
</evidence>
<organism evidence="1 2">
    <name type="scientific">Saccharomyces cerevisiae (strain YJM789)</name>
    <name type="common">Baker's yeast</name>
    <dbReference type="NCBI Taxonomy" id="307796"/>
    <lineage>
        <taxon>Eukaryota</taxon>
        <taxon>Fungi</taxon>
        <taxon>Dikarya</taxon>
        <taxon>Ascomycota</taxon>
        <taxon>Saccharomycotina</taxon>
        <taxon>Saccharomycetes</taxon>
        <taxon>Saccharomycetales</taxon>
        <taxon>Saccharomycetaceae</taxon>
        <taxon>Saccharomyces</taxon>
    </lineage>
</organism>
<comment type="caution">
    <text evidence="1">The sequence shown here is derived from an EMBL/GenBank/DDBJ whole genome shotgun (WGS) entry which is preliminary data.</text>
</comment>
<gene>
    <name evidence="1" type="ORF">SCY_3824</name>
</gene>
<name>A7A1E6_YEAS7</name>
<protein>
    <submittedName>
        <fullName evidence="1">Conserved protein</fullName>
    </submittedName>
</protein>
<dbReference type="Proteomes" id="UP000007060">
    <property type="component" value="Unassembled WGS sequence"/>
</dbReference>
<evidence type="ECO:0000313" key="2">
    <source>
        <dbReference type="Proteomes" id="UP000007060"/>
    </source>
</evidence>